<dbReference type="EMBL" id="UXAW01000052">
    <property type="protein sequence ID" value="VDC26110.1"/>
    <property type="molecule type" value="Genomic_DNA"/>
</dbReference>
<accession>A0A3P5X4B5</accession>
<dbReference type="Pfam" id="PF13581">
    <property type="entry name" value="HATPase_c_2"/>
    <property type="match status" value="1"/>
</dbReference>
<keyword evidence="1" id="KW-0418">Kinase</keyword>
<evidence type="ECO:0000256" key="1">
    <source>
        <dbReference type="ARBA" id="ARBA00022527"/>
    </source>
</evidence>
<gene>
    <name evidence="3" type="ORF">XINFAN_01598</name>
</gene>
<dbReference type="AlphaFoldDB" id="A0A3P5X4B5"/>
<protein>
    <recommendedName>
        <fullName evidence="2">Histidine kinase/HSP90-like ATPase domain-containing protein</fullName>
    </recommendedName>
</protein>
<dbReference type="PANTHER" id="PTHR35526:SF3">
    <property type="entry name" value="ANTI-SIGMA-F FACTOR RSBW"/>
    <property type="match status" value="1"/>
</dbReference>
<keyword evidence="1" id="KW-0808">Transferase</keyword>
<dbReference type="GO" id="GO:0004674">
    <property type="term" value="F:protein serine/threonine kinase activity"/>
    <property type="evidence" value="ECO:0007669"/>
    <property type="project" value="UniProtKB-KW"/>
</dbReference>
<dbReference type="InterPro" id="IPR003594">
    <property type="entry name" value="HATPase_dom"/>
</dbReference>
<organism evidence="3 4">
    <name type="scientific">Pseudogemmobacter humi</name>
    <dbReference type="NCBI Taxonomy" id="2483812"/>
    <lineage>
        <taxon>Bacteria</taxon>
        <taxon>Pseudomonadati</taxon>
        <taxon>Pseudomonadota</taxon>
        <taxon>Alphaproteobacteria</taxon>
        <taxon>Rhodobacterales</taxon>
        <taxon>Paracoccaceae</taxon>
        <taxon>Pseudogemmobacter</taxon>
    </lineage>
</organism>
<feature type="domain" description="Histidine kinase/HSP90-like ATPase" evidence="2">
    <location>
        <begin position="27"/>
        <end position="146"/>
    </location>
</feature>
<dbReference type="Gene3D" id="3.30.565.10">
    <property type="entry name" value="Histidine kinase-like ATPase, C-terminal domain"/>
    <property type="match status" value="1"/>
</dbReference>
<dbReference type="SUPFAM" id="SSF55874">
    <property type="entry name" value="ATPase domain of HSP90 chaperone/DNA topoisomerase II/histidine kinase"/>
    <property type="match status" value="1"/>
</dbReference>
<dbReference type="RefSeq" id="WP_160144568.1">
    <property type="nucleotide sequence ID" value="NZ_UXAW01000052.1"/>
</dbReference>
<dbReference type="CDD" id="cd16936">
    <property type="entry name" value="HATPase_RsbW-like"/>
    <property type="match status" value="1"/>
</dbReference>
<evidence type="ECO:0000259" key="2">
    <source>
        <dbReference type="Pfam" id="PF13581"/>
    </source>
</evidence>
<evidence type="ECO:0000313" key="3">
    <source>
        <dbReference type="EMBL" id="VDC26110.1"/>
    </source>
</evidence>
<dbReference type="PANTHER" id="PTHR35526">
    <property type="entry name" value="ANTI-SIGMA-F FACTOR RSBW-RELATED"/>
    <property type="match status" value="1"/>
</dbReference>
<dbReference type="OrthoDB" id="9792240at2"/>
<dbReference type="InterPro" id="IPR036890">
    <property type="entry name" value="HATPase_C_sf"/>
</dbReference>
<sequence length="154" mass="16441">MRAERMAVNGMASQAAVEWPFALIEMPGDLESVRAGLARAMRSAPLARLGPEDRGRAEILLAEVLNNIAEHACCGSGAGIRLLLRLEPARLCLVVEDDGVAMPSGALPAGELPDAASLPEGGFGWFLIRSLAREISYLRDGKTNRLGIVMDCEQ</sequence>
<keyword evidence="4" id="KW-1185">Reference proteome</keyword>
<keyword evidence="1" id="KW-0723">Serine/threonine-protein kinase</keyword>
<evidence type="ECO:0000313" key="4">
    <source>
        <dbReference type="Proteomes" id="UP000277498"/>
    </source>
</evidence>
<name>A0A3P5X4B5_9RHOB</name>
<dbReference type="Proteomes" id="UP000277498">
    <property type="component" value="Unassembled WGS sequence"/>
</dbReference>
<dbReference type="InterPro" id="IPR050267">
    <property type="entry name" value="Anti-sigma-factor_SerPK"/>
</dbReference>
<reference evidence="3 4" key="1">
    <citation type="submission" date="2018-11" db="EMBL/GenBank/DDBJ databases">
        <authorList>
            <person name="Criscuolo A."/>
        </authorList>
    </citation>
    <scope>NUCLEOTIDE SEQUENCE [LARGE SCALE GENOMIC DNA]</scope>
    <source>
        <strain evidence="3">ACIP111625</strain>
    </source>
</reference>
<proteinExistence type="predicted"/>